<name>A0ABX8V170_9BACT</name>
<evidence type="ECO:0000256" key="2">
    <source>
        <dbReference type="ARBA" id="ARBA00022705"/>
    </source>
</evidence>
<evidence type="ECO:0000256" key="4">
    <source>
        <dbReference type="ARBA" id="ARBA00022840"/>
    </source>
</evidence>
<evidence type="ECO:0000256" key="1">
    <source>
        <dbReference type="ARBA" id="ARBA00022490"/>
    </source>
</evidence>
<keyword evidence="9" id="KW-1185">Reference proteome</keyword>
<keyword evidence="6" id="KW-0742">SOS response</keyword>
<keyword evidence="1 6" id="KW-0963">Cytoplasm</keyword>
<dbReference type="Gene3D" id="1.20.1050.90">
    <property type="entry name" value="RecF/RecN/SMC, N-terminal domain"/>
    <property type="match status" value="1"/>
</dbReference>
<keyword evidence="5 6" id="KW-0238">DNA-binding</keyword>
<dbReference type="HAMAP" id="MF_00365">
    <property type="entry name" value="RecF"/>
    <property type="match status" value="1"/>
</dbReference>
<dbReference type="InterPro" id="IPR027417">
    <property type="entry name" value="P-loop_NTPase"/>
</dbReference>
<dbReference type="PANTHER" id="PTHR32182">
    <property type="entry name" value="DNA REPLICATION AND REPAIR PROTEIN RECF"/>
    <property type="match status" value="1"/>
</dbReference>
<dbReference type="EMBL" id="CP075587">
    <property type="protein sequence ID" value="QYF48896.1"/>
    <property type="molecule type" value="Genomic_DNA"/>
</dbReference>
<dbReference type="Proteomes" id="UP000826014">
    <property type="component" value="Chromosome"/>
</dbReference>
<keyword evidence="2 6" id="KW-0235">DNA replication</keyword>
<accession>A0ABX8V170</accession>
<comment type="function">
    <text evidence="6">The RecF protein is involved in DNA metabolism; it is required for DNA replication and normal SOS inducibility. RecF binds preferentially to single-stranded, linear DNA. It also seems to bind ATP.</text>
</comment>
<evidence type="ECO:0000313" key="9">
    <source>
        <dbReference type="Proteomes" id="UP000826014"/>
    </source>
</evidence>
<feature type="binding site" evidence="6">
    <location>
        <begin position="30"/>
        <end position="37"/>
    </location>
    <ligand>
        <name>ATP</name>
        <dbReference type="ChEBI" id="CHEBI:30616"/>
    </ligand>
</feature>
<keyword evidence="6" id="KW-0234">DNA repair</keyword>
<evidence type="ECO:0000313" key="8">
    <source>
        <dbReference type="EMBL" id="QYF48896.1"/>
    </source>
</evidence>
<evidence type="ECO:0000256" key="5">
    <source>
        <dbReference type="ARBA" id="ARBA00023125"/>
    </source>
</evidence>
<proteinExistence type="inferred from homology"/>
<dbReference type="PANTHER" id="PTHR32182:SF0">
    <property type="entry name" value="DNA REPLICATION AND REPAIR PROTEIN RECF"/>
    <property type="match status" value="1"/>
</dbReference>
<dbReference type="SUPFAM" id="SSF52540">
    <property type="entry name" value="P-loop containing nucleoside triphosphate hydrolases"/>
    <property type="match status" value="1"/>
</dbReference>
<keyword evidence="3 6" id="KW-0547">Nucleotide-binding</keyword>
<protein>
    <recommendedName>
        <fullName evidence="6">DNA replication and repair protein RecF</fullName>
    </recommendedName>
</protein>
<sequence length="353" mass="41489">MYLKHLILRNFRNHKETDFHFSALVNLIYGNNGQGKTSVLEAIYFLSTGRSFRTHNLSDLIREGQQYFYLEAHFIKDELPQKLQIYYDETTKRIQYNHTNYPKLANIIGILPSILSHPNDLALIIGMPNERRRFLDIYLSQADPLYLHHLSRYYKAMKQRNYALRSQEIQTLSAWEHIMLPSALYLIDKRAELSSYLLDPAAEWLSLLSNKKDLLDIHYQSSLTKKDSSLLLKWEKNRHKDMLLKATTLGPHRDDLLFLLSGKQAKNFSSEGQKRSLIYALKLAQWNWMQKKIGYSPLLCIDDFGMQLDPKRQENLIFCFTRFKQVFICSANVLKSKLPDTTRSFWMERGAIL</sequence>
<gene>
    <name evidence="6" type="primary">recF</name>
    <name evidence="8" type="ORF">RHABOEDO_001134</name>
</gene>
<organism evidence="8 9">
    <name type="scientific">Candidatus Rhabdochlamydia oedothoracis</name>
    <dbReference type="NCBI Taxonomy" id="2720720"/>
    <lineage>
        <taxon>Bacteria</taxon>
        <taxon>Pseudomonadati</taxon>
        <taxon>Chlamydiota</taxon>
        <taxon>Chlamydiia</taxon>
        <taxon>Parachlamydiales</taxon>
        <taxon>Candidatus Rhabdochlamydiaceae</taxon>
        <taxon>Candidatus Rhabdochlamydia</taxon>
    </lineage>
</organism>
<dbReference type="InterPro" id="IPR003395">
    <property type="entry name" value="RecF/RecN/SMC_N"/>
</dbReference>
<dbReference type="InterPro" id="IPR042174">
    <property type="entry name" value="RecF_2"/>
</dbReference>
<evidence type="ECO:0000256" key="3">
    <source>
        <dbReference type="ARBA" id="ARBA00022741"/>
    </source>
</evidence>
<dbReference type="InterPro" id="IPR001238">
    <property type="entry name" value="DNA-binding_RecF"/>
</dbReference>
<dbReference type="Pfam" id="PF02463">
    <property type="entry name" value="SMC_N"/>
    <property type="match status" value="1"/>
</dbReference>
<evidence type="ECO:0000259" key="7">
    <source>
        <dbReference type="Pfam" id="PF02463"/>
    </source>
</evidence>
<dbReference type="Gene3D" id="3.40.50.300">
    <property type="entry name" value="P-loop containing nucleotide triphosphate hydrolases"/>
    <property type="match status" value="1"/>
</dbReference>
<comment type="similarity">
    <text evidence="6">Belongs to the RecF family.</text>
</comment>
<feature type="domain" description="RecF/RecN/SMC N-terminal" evidence="7">
    <location>
        <begin position="2"/>
        <end position="331"/>
    </location>
</feature>
<reference evidence="8 9" key="1">
    <citation type="journal article" date="2022" name="bioRxiv">
        <title>Ecology and evolution of chlamydial symbionts of arthropods.</title>
        <authorList>
            <person name="Halter T."/>
            <person name="Koestlbacher S."/>
            <person name="Collingro A."/>
            <person name="Sixt B.S."/>
            <person name="Toenshoff E.R."/>
            <person name="Hendrickx F."/>
            <person name="Kostanjsek R."/>
            <person name="Horn M."/>
        </authorList>
    </citation>
    <scope>NUCLEOTIDE SEQUENCE [LARGE SCALE GENOMIC DNA]</scope>
    <source>
        <strain evidence="8">W744xW776</strain>
    </source>
</reference>
<keyword evidence="4 6" id="KW-0067">ATP-binding</keyword>
<dbReference type="RefSeq" id="WP_215216349.1">
    <property type="nucleotide sequence ID" value="NZ_CP075587.1"/>
</dbReference>
<keyword evidence="6" id="KW-0227">DNA damage</keyword>
<evidence type="ECO:0000256" key="6">
    <source>
        <dbReference type="HAMAP-Rule" id="MF_00365"/>
    </source>
</evidence>
<dbReference type="NCBIfam" id="TIGR00611">
    <property type="entry name" value="recf"/>
    <property type="match status" value="1"/>
</dbReference>
<comment type="subcellular location">
    <subcellularLocation>
        <location evidence="6">Cytoplasm</location>
    </subcellularLocation>
</comment>